<feature type="compositionally biased region" description="Gly residues" evidence="1">
    <location>
        <begin position="10"/>
        <end position="33"/>
    </location>
</feature>
<feature type="compositionally biased region" description="Basic residues" evidence="1">
    <location>
        <begin position="117"/>
        <end position="126"/>
    </location>
</feature>
<feature type="compositionally biased region" description="Acidic residues" evidence="1">
    <location>
        <begin position="43"/>
        <end position="59"/>
    </location>
</feature>
<feature type="region of interest" description="Disordered" evidence="1">
    <location>
        <begin position="376"/>
        <end position="418"/>
    </location>
</feature>
<feature type="compositionally biased region" description="Polar residues" evidence="1">
    <location>
        <begin position="460"/>
        <end position="470"/>
    </location>
</feature>
<evidence type="ECO:0000256" key="1">
    <source>
        <dbReference type="SAM" id="MobiDB-lite"/>
    </source>
</evidence>
<feature type="region of interest" description="Disordered" evidence="1">
    <location>
        <begin position="449"/>
        <end position="471"/>
    </location>
</feature>
<feature type="compositionally biased region" description="Basic residues" evidence="1">
    <location>
        <begin position="63"/>
        <end position="74"/>
    </location>
</feature>
<evidence type="ECO:0000313" key="3">
    <source>
        <dbReference type="Proteomes" id="UP001303160"/>
    </source>
</evidence>
<name>A0AAN7AW04_9PEZI</name>
<reference evidence="2" key="1">
    <citation type="journal article" date="2023" name="Mol. Phylogenet. Evol.">
        <title>Genome-scale phylogeny and comparative genomics of the fungal order Sordariales.</title>
        <authorList>
            <person name="Hensen N."/>
            <person name="Bonometti L."/>
            <person name="Westerberg I."/>
            <person name="Brannstrom I.O."/>
            <person name="Guillou S."/>
            <person name="Cros-Aarteil S."/>
            <person name="Calhoun S."/>
            <person name="Haridas S."/>
            <person name="Kuo A."/>
            <person name="Mondo S."/>
            <person name="Pangilinan J."/>
            <person name="Riley R."/>
            <person name="LaButti K."/>
            <person name="Andreopoulos B."/>
            <person name="Lipzen A."/>
            <person name="Chen C."/>
            <person name="Yan M."/>
            <person name="Daum C."/>
            <person name="Ng V."/>
            <person name="Clum A."/>
            <person name="Steindorff A."/>
            <person name="Ohm R.A."/>
            <person name="Martin F."/>
            <person name="Silar P."/>
            <person name="Natvig D.O."/>
            <person name="Lalanne C."/>
            <person name="Gautier V."/>
            <person name="Ament-Velasquez S.L."/>
            <person name="Kruys A."/>
            <person name="Hutchinson M.I."/>
            <person name="Powell A.J."/>
            <person name="Barry K."/>
            <person name="Miller A.N."/>
            <person name="Grigoriev I.V."/>
            <person name="Debuchy R."/>
            <person name="Gladieux P."/>
            <person name="Hiltunen Thoren M."/>
            <person name="Johannesson H."/>
        </authorList>
    </citation>
    <scope>NUCLEOTIDE SEQUENCE</scope>
    <source>
        <strain evidence="2">CBS 315.58</strain>
    </source>
</reference>
<reference evidence="2" key="2">
    <citation type="submission" date="2023-05" db="EMBL/GenBank/DDBJ databases">
        <authorList>
            <consortium name="Lawrence Berkeley National Laboratory"/>
            <person name="Steindorff A."/>
            <person name="Hensen N."/>
            <person name="Bonometti L."/>
            <person name="Westerberg I."/>
            <person name="Brannstrom I.O."/>
            <person name="Guillou S."/>
            <person name="Cros-Aarteil S."/>
            <person name="Calhoun S."/>
            <person name="Haridas S."/>
            <person name="Kuo A."/>
            <person name="Mondo S."/>
            <person name="Pangilinan J."/>
            <person name="Riley R."/>
            <person name="Labutti K."/>
            <person name="Andreopoulos B."/>
            <person name="Lipzen A."/>
            <person name="Chen C."/>
            <person name="Yanf M."/>
            <person name="Daum C."/>
            <person name="Ng V."/>
            <person name="Clum A."/>
            <person name="Ohm R."/>
            <person name="Martin F."/>
            <person name="Silar P."/>
            <person name="Natvig D."/>
            <person name="Lalanne C."/>
            <person name="Gautier V."/>
            <person name="Ament-Velasquez S.L."/>
            <person name="Kruys A."/>
            <person name="Hutchinson M.I."/>
            <person name="Powell A.J."/>
            <person name="Barry K."/>
            <person name="Miller A.N."/>
            <person name="Grigoriev I.V."/>
            <person name="Debuchy R."/>
            <person name="Gladieux P."/>
            <person name="Thoren M.H."/>
            <person name="Johannesson H."/>
        </authorList>
    </citation>
    <scope>NUCLEOTIDE SEQUENCE</scope>
    <source>
        <strain evidence="2">CBS 315.58</strain>
    </source>
</reference>
<feature type="region of interest" description="Disordered" evidence="1">
    <location>
        <begin position="1"/>
        <end position="88"/>
    </location>
</feature>
<feature type="compositionally biased region" description="Polar residues" evidence="1">
    <location>
        <begin position="376"/>
        <end position="389"/>
    </location>
</feature>
<dbReference type="Proteomes" id="UP001303160">
    <property type="component" value="Unassembled WGS sequence"/>
</dbReference>
<proteinExistence type="predicted"/>
<comment type="caution">
    <text evidence="2">The sequence shown here is derived from an EMBL/GenBank/DDBJ whole genome shotgun (WGS) entry which is preliminary data.</text>
</comment>
<keyword evidence="3" id="KW-1185">Reference proteome</keyword>
<dbReference type="AlphaFoldDB" id="A0AAN7AW04"/>
<feature type="region of interest" description="Disordered" evidence="1">
    <location>
        <begin position="555"/>
        <end position="593"/>
    </location>
</feature>
<feature type="region of interest" description="Disordered" evidence="1">
    <location>
        <begin position="116"/>
        <end position="175"/>
    </location>
</feature>
<evidence type="ECO:0000313" key="2">
    <source>
        <dbReference type="EMBL" id="KAK4201503.1"/>
    </source>
</evidence>
<accession>A0AAN7AW04</accession>
<gene>
    <name evidence="2" type="ORF">QBC40DRAFT_295557</name>
</gene>
<organism evidence="2 3">
    <name type="scientific">Triangularia verruculosa</name>
    <dbReference type="NCBI Taxonomy" id="2587418"/>
    <lineage>
        <taxon>Eukaryota</taxon>
        <taxon>Fungi</taxon>
        <taxon>Dikarya</taxon>
        <taxon>Ascomycota</taxon>
        <taxon>Pezizomycotina</taxon>
        <taxon>Sordariomycetes</taxon>
        <taxon>Sordariomycetidae</taxon>
        <taxon>Sordariales</taxon>
        <taxon>Podosporaceae</taxon>
        <taxon>Triangularia</taxon>
    </lineage>
</organism>
<feature type="compositionally biased region" description="Low complexity" evidence="1">
    <location>
        <begin position="151"/>
        <end position="168"/>
    </location>
</feature>
<sequence length="593" mass="65788">MAEVASLMMGSGGFGSGGFGSGNSGNGGSGGGSPPRSLPSFDTQDDTDESESSDSEDEAGSTSRKKPVKARRSSIRSSENKVKRRSVDKKILCPYGCMKRHRPTLRETYCKGSNLNRHLRVKHKHDKRDMSQYRAEQAARRQQRAAKSGRATRSSARQPRQQPSRQPGAPFPALSSLTPAQAEAQHYSPLRQLSNVADPTARSTAFDLPIRHREQEAGPFGSQPFVDSTTRASVPLAHHQGYDGYMLGSSAPVDMGQIHQPRQANVAGYMMQPPVPNPAHPFQQPQQPASYEHLVGHSGRIGVHQAHQPSQAFNDGYMTGPSAGIPFREVNQLEQLHQLQRPGVGGYMSSPLLQQNTPPNATYIAQPNWEMPNLNTQPHFPVPTSSPRRQVQHPPAEHARAGRSQLGYPPPNARSAHQTWAQQPQLNAQLEEMPAEIARGIQRFDEARRQHHAAIRHYQAQRSQAHQVAQQPDLERGGYQYHHGNDRSVEQAQFSVNEEPVFTTAQSNQNMDNMEPEQWQELEDAPWDQTPNTLEQPVQPSNGKAFDLGEDIVNAQREPNPDNLEQAVQHDSSENCDFGPVQYDNWDDSDFGF</sequence>
<protein>
    <submittedName>
        <fullName evidence="2">Uncharacterized protein</fullName>
    </submittedName>
</protein>
<dbReference type="EMBL" id="MU863906">
    <property type="protein sequence ID" value="KAK4201503.1"/>
    <property type="molecule type" value="Genomic_DNA"/>
</dbReference>